<accession>A0A3M9MR83</accession>
<dbReference type="Gene3D" id="3.40.50.880">
    <property type="match status" value="1"/>
</dbReference>
<dbReference type="Proteomes" id="UP000271010">
    <property type="component" value="Unassembled WGS sequence"/>
</dbReference>
<gene>
    <name evidence="2" type="ORF">EFA69_13740</name>
</gene>
<dbReference type="InterPro" id="IPR044668">
    <property type="entry name" value="PuuD-like"/>
</dbReference>
<dbReference type="PANTHER" id="PTHR43235:SF1">
    <property type="entry name" value="GLUTAMINE AMIDOTRANSFERASE PB2B2.05-RELATED"/>
    <property type="match status" value="1"/>
</dbReference>
<keyword evidence="2" id="KW-0378">Hydrolase</keyword>
<dbReference type="InterPro" id="IPR029062">
    <property type="entry name" value="Class_I_gatase-like"/>
</dbReference>
<feature type="region of interest" description="Disordered" evidence="1">
    <location>
        <begin position="287"/>
        <end position="318"/>
    </location>
</feature>
<dbReference type="CDD" id="cd01745">
    <property type="entry name" value="GATase1_2"/>
    <property type="match status" value="1"/>
</dbReference>
<organism evidence="2 3">
    <name type="scientific">Rufibacter immobilis</name>
    <dbReference type="NCBI Taxonomy" id="1348778"/>
    <lineage>
        <taxon>Bacteria</taxon>
        <taxon>Pseudomonadati</taxon>
        <taxon>Bacteroidota</taxon>
        <taxon>Cytophagia</taxon>
        <taxon>Cytophagales</taxon>
        <taxon>Hymenobacteraceae</taxon>
        <taxon>Rufibacter</taxon>
    </lineage>
</organism>
<keyword evidence="3" id="KW-1185">Reference proteome</keyword>
<dbReference type="SUPFAM" id="SSF52317">
    <property type="entry name" value="Class I glutamine amidotransferase-like"/>
    <property type="match status" value="1"/>
</dbReference>
<protein>
    <submittedName>
        <fullName evidence="2">Gamma-glutamyl-gamma-aminobutyrate hydrolase family protein</fullName>
    </submittedName>
</protein>
<dbReference type="PANTHER" id="PTHR43235">
    <property type="entry name" value="GLUTAMINE AMIDOTRANSFERASE PB2B2.05-RELATED"/>
    <property type="match status" value="1"/>
</dbReference>
<name>A0A3M9MR83_9BACT</name>
<evidence type="ECO:0000256" key="1">
    <source>
        <dbReference type="SAM" id="MobiDB-lite"/>
    </source>
</evidence>
<reference evidence="2 3" key="1">
    <citation type="submission" date="2018-11" db="EMBL/GenBank/DDBJ databases">
        <title>Rufibacter latericius sp. nov., isolated from water in Baiyang Lake.</title>
        <authorList>
            <person name="Yang Y."/>
        </authorList>
    </citation>
    <scope>NUCLEOTIDE SEQUENCE [LARGE SCALE GENOMIC DNA]</scope>
    <source>
        <strain evidence="2 3">MCC P1</strain>
    </source>
</reference>
<proteinExistence type="predicted"/>
<dbReference type="PROSITE" id="PS51273">
    <property type="entry name" value="GATASE_TYPE_1"/>
    <property type="match status" value="1"/>
</dbReference>
<dbReference type="InterPro" id="IPR011697">
    <property type="entry name" value="Peptidase_C26"/>
</dbReference>
<dbReference type="AlphaFoldDB" id="A0A3M9MR83"/>
<comment type="caution">
    <text evidence="2">The sequence shown here is derived from an EMBL/GenBank/DDBJ whole genome shotgun (WGS) entry which is preliminary data.</text>
</comment>
<dbReference type="Pfam" id="PF07722">
    <property type="entry name" value="Peptidase_C26"/>
    <property type="match status" value="1"/>
</dbReference>
<evidence type="ECO:0000313" key="2">
    <source>
        <dbReference type="EMBL" id="RNI27218.1"/>
    </source>
</evidence>
<evidence type="ECO:0000313" key="3">
    <source>
        <dbReference type="Proteomes" id="UP000271010"/>
    </source>
</evidence>
<dbReference type="GO" id="GO:0005829">
    <property type="term" value="C:cytosol"/>
    <property type="evidence" value="ECO:0007669"/>
    <property type="project" value="TreeGrafter"/>
</dbReference>
<dbReference type="OrthoDB" id="9804920at2"/>
<dbReference type="EMBL" id="RJJE01000017">
    <property type="protein sequence ID" value="RNI27218.1"/>
    <property type="molecule type" value="Genomic_DNA"/>
</dbReference>
<dbReference type="GO" id="GO:0016811">
    <property type="term" value="F:hydrolase activity, acting on carbon-nitrogen (but not peptide) bonds, in linear amides"/>
    <property type="evidence" value="ECO:0007669"/>
    <property type="project" value="InterPro"/>
</dbReference>
<sequence length="318" mass="36133">MDSTDRTVALLTKKYRINRGRPTIGVTGPDRGGGAAWLFTALGVLLAGGKPVRITPSSPRTADGLQGLIVGGGADIDPAVYQQEHVLNEYLQRTLKHPRKNLFQRISRFTRWFYYPALFFVRKVFSRKPQWHIDRDRDHLEFQLIHQAVKKNLPVLGICRGSQLMNVYFRGTLYQDIGTFYREEPNPSSIFPVKTVTLKPGSQLAQVVGVPQLRVNALHHQAVHTPGNGIAIVAQEANQVVQAIEHTQQDFMIGVQWHPEYLPQHREQRRIFKALVWKAREVQEQIEGPDMQEALNSPRDSQLEAIEQQEEAAIRQQG</sequence>